<dbReference type="InterPro" id="IPR051406">
    <property type="entry name" value="PLD_domain"/>
</dbReference>
<dbReference type="EMBL" id="BAAAZH010000008">
    <property type="protein sequence ID" value="GAA4113349.1"/>
    <property type="molecule type" value="Genomic_DNA"/>
</dbReference>
<dbReference type="EC" id="3.1.4.4" evidence="3"/>
<dbReference type="InterPro" id="IPR025202">
    <property type="entry name" value="PLD-like_dom"/>
</dbReference>
<name>A0ABP7XEA4_9ACTN</name>
<dbReference type="SUPFAM" id="SSF56024">
    <property type="entry name" value="Phospholipase D/nuclease"/>
    <property type="match status" value="1"/>
</dbReference>
<keyword evidence="5" id="KW-0442">Lipid degradation</keyword>
<keyword evidence="6" id="KW-0443">Lipid metabolism</keyword>
<evidence type="ECO:0000256" key="1">
    <source>
        <dbReference type="ARBA" id="ARBA00000798"/>
    </source>
</evidence>
<sequence>MTFNNPTGGRDSRRAILDRILAAIRHARNGSTIQIMTWNYLTDEATNALLAAQKRGAVVRVLIDQANANDETPNPPFNRLRRELRANNGNKPYAQRSAAKTCQNSCRGRGGAAHSKYYLFSHTGSSRRVVMQGSANLTAAMANNQWNEIFTYVDRPIIWDFMQDRFDEAWKDTPVKRAFSQVQDGGYGIYMSPNYGPDWVSDPIIDALDQVRCRGAVDAGNANGRTIIRTSPDVIRGKRGMTAARQLRALWEQGCDVHIVYTVMGGDVRRYLRNPSGRGAVPMKHLVQDFNDDGEFDNYFHLKVWTINGRMGSNRTAYLAFNGSANTSDLATNSDEITGIFTTRYRVLRYQGFIDYWFDNPPAGYDATGTGSSTTGGAAGRTASPWTQRMVQLGLIDPYAHVDLD</sequence>
<comment type="similarity">
    <text evidence="2">Belongs to the phospholipase D family.</text>
</comment>
<evidence type="ECO:0000256" key="6">
    <source>
        <dbReference type="ARBA" id="ARBA00023098"/>
    </source>
</evidence>
<evidence type="ECO:0000256" key="4">
    <source>
        <dbReference type="ARBA" id="ARBA00022801"/>
    </source>
</evidence>
<dbReference type="Gene3D" id="3.30.870.10">
    <property type="entry name" value="Endonuclease Chain A"/>
    <property type="match status" value="1"/>
</dbReference>
<evidence type="ECO:0000256" key="2">
    <source>
        <dbReference type="ARBA" id="ARBA00008664"/>
    </source>
</evidence>
<dbReference type="Pfam" id="PF13091">
    <property type="entry name" value="PLDc_2"/>
    <property type="match status" value="1"/>
</dbReference>
<gene>
    <name evidence="8" type="ORF">GCM10022215_10510</name>
</gene>
<organism evidence="8 9">
    <name type="scientific">Nocardioides fonticola</name>
    <dbReference type="NCBI Taxonomy" id="450363"/>
    <lineage>
        <taxon>Bacteria</taxon>
        <taxon>Bacillati</taxon>
        <taxon>Actinomycetota</taxon>
        <taxon>Actinomycetes</taxon>
        <taxon>Propionibacteriales</taxon>
        <taxon>Nocardioidaceae</taxon>
        <taxon>Nocardioides</taxon>
    </lineage>
</organism>
<dbReference type="PANTHER" id="PTHR43856:SF1">
    <property type="entry name" value="MITOCHONDRIAL CARDIOLIPIN HYDROLASE"/>
    <property type="match status" value="1"/>
</dbReference>
<evidence type="ECO:0000256" key="5">
    <source>
        <dbReference type="ARBA" id="ARBA00022963"/>
    </source>
</evidence>
<dbReference type="PANTHER" id="PTHR43856">
    <property type="entry name" value="CARDIOLIPIN HYDROLASE"/>
    <property type="match status" value="1"/>
</dbReference>
<evidence type="ECO:0000259" key="7">
    <source>
        <dbReference type="Pfam" id="PF13091"/>
    </source>
</evidence>
<evidence type="ECO:0000313" key="9">
    <source>
        <dbReference type="Proteomes" id="UP001501495"/>
    </source>
</evidence>
<comment type="catalytic activity">
    <reaction evidence="1">
        <text>a 1,2-diacyl-sn-glycero-3-phosphocholine + H2O = a 1,2-diacyl-sn-glycero-3-phosphate + choline + H(+)</text>
        <dbReference type="Rhea" id="RHEA:14445"/>
        <dbReference type="ChEBI" id="CHEBI:15354"/>
        <dbReference type="ChEBI" id="CHEBI:15377"/>
        <dbReference type="ChEBI" id="CHEBI:15378"/>
        <dbReference type="ChEBI" id="CHEBI:57643"/>
        <dbReference type="ChEBI" id="CHEBI:58608"/>
        <dbReference type="EC" id="3.1.4.4"/>
    </reaction>
</comment>
<dbReference type="Proteomes" id="UP001501495">
    <property type="component" value="Unassembled WGS sequence"/>
</dbReference>
<keyword evidence="4" id="KW-0378">Hydrolase</keyword>
<evidence type="ECO:0000256" key="3">
    <source>
        <dbReference type="ARBA" id="ARBA00012027"/>
    </source>
</evidence>
<keyword evidence="9" id="KW-1185">Reference proteome</keyword>
<accession>A0ABP7XEA4</accession>
<protein>
    <recommendedName>
        <fullName evidence="3">phospholipase D</fullName>
        <ecNumber evidence="3">3.1.4.4</ecNumber>
    </recommendedName>
</protein>
<reference evidence="9" key="1">
    <citation type="journal article" date="2019" name="Int. J. Syst. Evol. Microbiol.">
        <title>The Global Catalogue of Microorganisms (GCM) 10K type strain sequencing project: providing services to taxonomists for standard genome sequencing and annotation.</title>
        <authorList>
            <consortium name="The Broad Institute Genomics Platform"/>
            <consortium name="The Broad Institute Genome Sequencing Center for Infectious Disease"/>
            <person name="Wu L."/>
            <person name="Ma J."/>
        </authorList>
    </citation>
    <scope>NUCLEOTIDE SEQUENCE [LARGE SCALE GENOMIC DNA]</scope>
    <source>
        <strain evidence="9">JCM 16703</strain>
    </source>
</reference>
<proteinExistence type="inferred from homology"/>
<evidence type="ECO:0000313" key="8">
    <source>
        <dbReference type="EMBL" id="GAA4113349.1"/>
    </source>
</evidence>
<comment type="caution">
    <text evidence="8">The sequence shown here is derived from an EMBL/GenBank/DDBJ whole genome shotgun (WGS) entry which is preliminary data.</text>
</comment>
<feature type="domain" description="Phospholipase D-like" evidence="7">
    <location>
        <begin position="20"/>
        <end position="170"/>
    </location>
</feature>